<sequence>MERKESEPTTPKQNQPDIQLTEYRGCFFAFDYKIEENFRLLQWIEKYFQQEGLGIKVIAPIREMSDLNIQRSLRQQLEQVHFGIAEIPNNNHNVLYEAGLPHGMGKPLILLQRQDSKAPVPFVSLRLRGSINAPQRHEDSVNHKGRRRKGDRGAPGCPAMAWVSAAAAAGYPAMAGISEAVASGYPAVAWVLSDG</sequence>
<dbReference type="EMBL" id="CAADFI010000017">
    <property type="protein sequence ID" value="VFJ91417.1"/>
    <property type="molecule type" value="Genomic_DNA"/>
</dbReference>
<evidence type="ECO:0000313" key="2">
    <source>
        <dbReference type="EMBL" id="VFJ90124.1"/>
    </source>
</evidence>
<dbReference type="EMBL" id="CAADFJ010000018">
    <property type="protein sequence ID" value="VFJ98116.1"/>
    <property type="molecule type" value="Genomic_DNA"/>
</dbReference>
<gene>
    <name evidence="2" type="ORF">BECKH772A_GA0070896_1001926</name>
    <name evidence="3" type="ORF">BECKH772B_GA0070898_1001726</name>
    <name evidence="4" type="ORF">BECKH772C_GA0070978_1001826</name>
</gene>
<dbReference type="AlphaFoldDB" id="A0A450V098"/>
<protein>
    <submittedName>
        <fullName evidence="4">Uncharacterized protein</fullName>
    </submittedName>
</protein>
<accession>A0A450V098</accession>
<evidence type="ECO:0000313" key="4">
    <source>
        <dbReference type="EMBL" id="VFJ98116.1"/>
    </source>
</evidence>
<evidence type="ECO:0000313" key="3">
    <source>
        <dbReference type="EMBL" id="VFJ91417.1"/>
    </source>
</evidence>
<dbReference type="EMBL" id="CAADFG010000019">
    <property type="protein sequence ID" value="VFJ90124.1"/>
    <property type="molecule type" value="Genomic_DNA"/>
</dbReference>
<organism evidence="4">
    <name type="scientific">Candidatus Kentrum eta</name>
    <dbReference type="NCBI Taxonomy" id="2126337"/>
    <lineage>
        <taxon>Bacteria</taxon>
        <taxon>Pseudomonadati</taxon>
        <taxon>Pseudomonadota</taxon>
        <taxon>Gammaproteobacteria</taxon>
        <taxon>Candidatus Kentrum</taxon>
    </lineage>
</organism>
<name>A0A450V098_9GAMM</name>
<proteinExistence type="predicted"/>
<feature type="region of interest" description="Disordered" evidence="1">
    <location>
        <begin position="134"/>
        <end position="155"/>
    </location>
</feature>
<evidence type="ECO:0000256" key="1">
    <source>
        <dbReference type="SAM" id="MobiDB-lite"/>
    </source>
</evidence>
<reference evidence="4" key="1">
    <citation type="submission" date="2019-02" db="EMBL/GenBank/DDBJ databases">
        <authorList>
            <person name="Gruber-Vodicka R. H."/>
            <person name="Seah K. B. B."/>
        </authorList>
    </citation>
    <scope>NUCLEOTIDE SEQUENCE</scope>
    <source>
        <strain evidence="4">BECK_SA2B12</strain>
        <strain evidence="2">BECK_SA2B15</strain>
        <strain evidence="3">BECK_SA2B20</strain>
    </source>
</reference>